<accession>Q3AR40</accession>
<dbReference type="SMART" id="SM00530">
    <property type="entry name" value="HTH_XRE"/>
    <property type="match status" value="1"/>
</dbReference>
<organism evidence="2">
    <name type="scientific">Chlorobium chlorochromatii (strain CaD3)</name>
    <dbReference type="NCBI Taxonomy" id="340177"/>
    <lineage>
        <taxon>Bacteria</taxon>
        <taxon>Pseudomonadati</taxon>
        <taxon>Chlorobiota</taxon>
        <taxon>Chlorobiia</taxon>
        <taxon>Chlorobiales</taxon>
        <taxon>Chlorobiaceae</taxon>
        <taxon>Chlorobium/Pelodictyon group</taxon>
        <taxon>Chlorobium</taxon>
    </lineage>
</organism>
<dbReference type="EMBL" id="CP000108">
    <property type="protein sequence ID" value="ABB28535.1"/>
    <property type="molecule type" value="Genomic_DNA"/>
</dbReference>
<feature type="domain" description="HTH cro/C1-type" evidence="1">
    <location>
        <begin position="11"/>
        <end position="68"/>
    </location>
</feature>
<proteinExistence type="predicted"/>
<reference evidence="2" key="1">
    <citation type="submission" date="2005-08" db="EMBL/GenBank/DDBJ databases">
        <title>Complete sequence of Chlorobium chlorochromatii CaD3.</title>
        <authorList>
            <person name="Copeland A."/>
            <person name="Lucas S."/>
            <person name="Lapidus A."/>
            <person name="Barry K."/>
            <person name="Detter J.C."/>
            <person name="Glavina T."/>
            <person name="Hammon N."/>
            <person name="Israni S."/>
            <person name="Pitluck S."/>
            <person name="Bryant D."/>
            <person name="Schmutz J."/>
            <person name="Larimer F."/>
            <person name="Land M."/>
            <person name="Kyrpides N."/>
            <person name="Ivanova N."/>
            <person name="Richardson P."/>
        </authorList>
    </citation>
    <scope>NUCLEOTIDE SEQUENCE [LARGE SCALE GENOMIC DNA]</scope>
    <source>
        <strain evidence="2">CaD3</strain>
    </source>
</reference>
<evidence type="ECO:0000259" key="1">
    <source>
        <dbReference type="PROSITE" id="PS50943"/>
    </source>
</evidence>
<protein>
    <submittedName>
        <fullName evidence="2">Transcriptional regulator, XRE family</fullName>
    </submittedName>
</protein>
<dbReference type="OrthoDB" id="9805037at2"/>
<dbReference type="Gene3D" id="1.10.260.40">
    <property type="entry name" value="lambda repressor-like DNA-binding domains"/>
    <property type="match status" value="1"/>
</dbReference>
<dbReference type="KEGG" id="cch:Cag_1274"/>
<name>Q3AR40_CHLCH</name>
<dbReference type="STRING" id="340177.Cag_1274"/>
<dbReference type="SUPFAM" id="SSF47413">
    <property type="entry name" value="lambda repressor-like DNA-binding domains"/>
    <property type="match status" value="1"/>
</dbReference>
<dbReference type="eggNOG" id="COG1396">
    <property type="taxonomic scope" value="Bacteria"/>
</dbReference>
<dbReference type="InterPro" id="IPR001387">
    <property type="entry name" value="Cro/C1-type_HTH"/>
</dbReference>
<dbReference type="InterPro" id="IPR010982">
    <property type="entry name" value="Lambda_DNA-bd_dom_sf"/>
</dbReference>
<dbReference type="CDD" id="cd00093">
    <property type="entry name" value="HTH_XRE"/>
    <property type="match status" value="1"/>
</dbReference>
<dbReference type="HOGENOM" id="CLU_066192_47_5_10"/>
<dbReference type="PROSITE" id="PS50943">
    <property type="entry name" value="HTH_CROC1"/>
    <property type="match status" value="1"/>
</dbReference>
<sequence>MFTMDDLGQALRERRKLLGLSQLEVAKRNNISRITINRLENGRLPELGIRKIMMLCLSLGLELTLKEASPRPTLNDLIREQESHYA</sequence>
<gene>
    <name evidence="2" type="ordered locus">Cag_1274</name>
</gene>
<dbReference type="GO" id="GO:0003677">
    <property type="term" value="F:DNA binding"/>
    <property type="evidence" value="ECO:0007669"/>
    <property type="project" value="InterPro"/>
</dbReference>
<dbReference type="AlphaFoldDB" id="Q3AR40"/>
<evidence type="ECO:0000313" key="2">
    <source>
        <dbReference type="EMBL" id="ABB28535.1"/>
    </source>
</evidence>
<dbReference type="Pfam" id="PF01381">
    <property type="entry name" value="HTH_3"/>
    <property type="match status" value="1"/>
</dbReference>